<dbReference type="InterPro" id="IPR007110">
    <property type="entry name" value="Ig-like_dom"/>
</dbReference>
<dbReference type="InterPro" id="IPR036179">
    <property type="entry name" value="Ig-like_dom_sf"/>
</dbReference>
<feature type="region of interest" description="Disordered" evidence="6">
    <location>
        <begin position="134"/>
        <end position="183"/>
    </location>
</feature>
<feature type="region of interest" description="Disordered" evidence="6">
    <location>
        <begin position="1031"/>
        <end position="1054"/>
    </location>
</feature>
<keyword evidence="4" id="KW-0325">Glycoprotein</keyword>
<sequence length="1054" mass="116165">MVTARSPWMSISFTLPPSSSPPLTPLNSMDRSRGMEPRLRALLLLALLVTRVSAGEQRFAMEPQDQTAIVGSRVTLPCRVINKTGVLQWTKDDFGLGTHRNLSGFDRYSMIGSDEEGRRTTLCLPEIREQKETNELHTMPSQCELRTPLRSSEKPTGGGSPRAVHKQFVRRSKPRPNHENLQLANGSARRIWYYLRQKTEAARSASPGSKHPHRDLPPTHKPLKHTPPGSKHLNRDQKRSRTSHSEPHNGMNFFSRAQASPNAIVRGIGDYDPPHLSTDASETVWWAPPPDTDDPGGPIRTNHRCRSLLSSLVRGAVLSKSDAVTMSLEGRDVMEGAMLRKRGQFTGWAEICPFHDQRTFAALVDCDYSLDIYPVMLDDDARFQCQVGPGLLGEPGIRSKFATLTILVPPEPPRIIQGDFLVTTEDREIELECVSLAGKPAAENLYLVLGSLVYSESSALDHAATGAGSMREITWIDGLGTVLTDGIEYIKEFLPDGRRITAKSILKLTPKKEHHNTTFTCQAQNTADRTYRSAKLRLQVKYAPKVTLSVVGAHNGRLLEGQEVRLACQADANPLDLTYRWYINDKPVPGDYTTELLLSNISRKFHDAIVKCEVHNPVGKSEESETLDISYGPRFRMRPQSLQADQGTTLTLSCDVDGNPPPDIVWIHDSTGKVVGTSVNLTVEVDPDTAGRYYCKASVMGFPEIGAEATIYLKGPPTIISHHTQFGIQGDNVRLECVAFSIPRPDHVMWTYKGNEVNSKDKDYTILEDRLPEGIKSTLVIRESQEGHFGSYNCSVINPYGSDVVEIILKPQKNFPLLMILVGVIGGVVVIIAIAMVVILCQRREKKPPSANCQDAEKQCKESDRSSNISDLKLELRTGSSVSNVHCELEYGPGDSETGSESVVTRVGVPLAGPVSMPVNGGEHLYPRYSAEFTDPTFPPKDGQNNNGYVPYVDYSRDYNPPPPIESSRESLSTVTAIDPRYSAVYGNPYLRNSNTSLPAPHTVGTPAPPPYSAATRNGAVPQVARLPNSPTSQYIVPNSQPPTMKRGTLATHV</sequence>
<reference evidence="9" key="1">
    <citation type="submission" date="2020-11" db="EMBL/GenBank/DDBJ databases">
        <authorList>
            <person name="Tran Van P."/>
        </authorList>
    </citation>
    <scope>NUCLEOTIDE SEQUENCE</scope>
</reference>
<dbReference type="PANTHER" id="PTHR11640">
    <property type="entry name" value="NEPHRIN"/>
    <property type="match status" value="1"/>
</dbReference>
<evidence type="ECO:0000259" key="8">
    <source>
        <dbReference type="PROSITE" id="PS50835"/>
    </source>
</evidence>
<name>A0A7R9GUF6_TIMPO</name>
<dbReference type="PANTHER" id="PTHR11640:SF31">
    <property type="entry name" value="IRREGULAR CHIASM C-ROUGHEST PROTEIN-RELATED"/>
    <property type="match status" value="1"/>
</dbReference>
<organism evidence="9">
    <name type="scientific">Timema poppense</name>
    <name type="common">Walking stick</name>
    <dbReference type="NCBI Taxonomy" id="170557"/>
    <lineage>
        <taxon>Eukaryota</taxon>
        <taxon>Metazoa</taxon>
        <taxon>Ecdysozoa</taxon>
        <taxon>Arthropoda</taxon>
        <taxon>Hexapoda</taxon>
        <taxon>Insecta</taxon>
        <taxon>Pterygota</taxon>
        <taxon>Neoptera</taxon>
        <taxon>Polyneoptera</taxon>
        <taxon>Phasmatodea</taxon>
        <taxon>Timematodea</taxon>
        <taxon>Timematoidea</taxon>
        <taxon>Timematidae</taxon>
        <taxon>Timema</taxon>
    </lineage>
</organism>
<comment type="subcellular location">
    <subcellularLocation>
        <location evidence="1">Membrane</location>
        <topology evidence="1">Single-pass type I membrane protein</topology>
    </subcellularLocation>
</comment>
<evidence type="ECO:0000256" key="1">
    <source>
        <dbReference type="ARBA" id="ARBA00004479"/>
    </source>
</evidence>
<dbReference type="Pfam" id="PF08205">
    <property type="entry name" value="C2-set_2"/>
    <property type="match status" value="1"/>
</dbReference>
<accession>A0A7R9GUF6</accession>
<dbReference type="InterPro" id="IPR051275">
    <property type="entry name" value="Cell_adhesion_signaling"/>
</dbReference>
<dbReference type="AlphaFoldDB" id="A0A7R9GUF6"/>
<evidence type="ECO:0000256" key="6">
    <source>
        <dbReference type="SAM" id="MobiDB-lite"/>
    </source>
</evidence>
<keyword evidence="3" id="KW-1015">Disulfide bond</keyword>
<keyword evidence="7" id="KW-1133">Transmembrane helix</keyword>
<evidence type="ECO:0000256" key="7">
    <source>
        <dbReference type="SAM" id="Phobius"/>
    </source>
</evidence>
<evidence type="ECO:0000256" key="3">
    <source>
        <dbReference type="ARBA" id="ARBA00023157"/>
    </source>
</evidence>
<feature type="transmembrane region" description="Helical" evidence="7">
    <location>
        <begin position="817"/>
        <end position="841"/>
    </location>
</feature>
<feature type="compositionally biased region" description="Basic residues" evidence="6">
    <location>
        <begin position="163"/>
        <end position="175"/>
    </location>
</feature>
<dbReference type="Pfam" id="PF13927">
    <property type="entry name" value="Ig_3"/>
    <property type="match status" value="2"/>
</dbReference>
<dbReference type="InterPro" id="IPR013162">
    <property type="entry name" value="CD80_C2-set"/>
</dbReference>
<feature type="region of interest" description="Disordered" evidence="6">
    <location>
        <begin position="202"/>
        <end position="253"/>
    </location>
</feature>
<dbReference type="Gene3D" id="2.60.40.10">
    <property type="entry name" value="Immunoglobulins"/>
    <property type="match status" value="6"/>
</dbReference>
<dbReference type="GO" id="GO:0098609">
    <property type="term" value="P:cell-cell adhesion"/>
    <property type="evidence" value="ECO:0007669"/>
    <property type="project" value="TreeGrafter"/>
</dbReference>
<keyword evidence="2 7" id="KW-0472">Membrane</keyword>
<dbReference type="SMART" id="SM00408">
    <property type="entry name" value="IGc2"/>
    <property type="match status" value="3"/>
</dbReference>
<evidence type="ECO:0000313" key="9">
    <source>
        <dbReference type="EMBL" id="CAD7396548.1"/>
    </source>
</evidence>
<evidence type="ECO:0000256" key="5">
    <source>
        <dbReference type="ARBA" id="ARBA00023319"/>
    </source>
</evidence>
<dbReference type="GO" id="GO:0005886">
    <property type="term" value="C:plasma membrane"/>
    <property type="evidence" value="ECO:0007669"/>
    <property type="project" value="TreeGrafter"/>
</dbReference>
<dbReference type="SUPFAM" id="SSF48726">
    <property type="entry name" value="Immunoglobulin"/>
    <property type="match status" value="4"/>
</dbReference>
<feature type="domain" description="Ig-like" evidence="8">
    <location>
        <begin position="716"/>
        <end position="810"/>
    </location>
</feature>
<protein>
    <recommendedName>
        <fullName evidence="8">Ig-like domain-containing protein</fullName>
    </recommendedName>
</protein>
<keyword evidence="5" id="KW-0393">Immunoglobulin domain</keyword>
<gene>
    <name evidence="9" type="ORF">TPSB3V08_LOCUS724</name>
</gene>
<dbReference type="GO" id="GO:0050839">
    <property type="term" value="F:cell adhesion molecule binding"/>
    <property type="evidence" value="ECO:0007669"/>
    <property type="project" value="TreeGrafter"/>
</dbReference>
<dbReference type="GO" id="GO:0005911">
    <property type="term" value="C:cell-cell junction"/>
    <property type="evidence" value="ECO:0007669"/>
    <property type="project" value="TreeGrafter"/>
</dbReference>
<dbReference type="InterPro" id="IPR013783">
    <property type="entry name" value="Ig-like_fold"/>
</dbReference>
<dbReference type="EMBL" id="OD000238">
    <property type="protein sequence ID" value="CAD7396548.1"/>
    <property type="molecule type" value="Genomic_DNA"/>
</dbReference>
<dbReference type="InterPro" id="IPR003598">
    <property type="entry name" value="Ig_sub2"/>
</dbReference>
<dbReference type="InterPro" id="IPR003599">
    <property type="entry name" value="Ig_sub"/>
</dbReference>
<evidence type="ECO:0000256" key="2">
    <source>
        <dbReference type="ARBA" id="ARBA00023136"/>
    </source>
</evidence>
<dbReference type="SMART" id="SM00409">
    <property type="entry name" value="IG"/>
    <property type="match status" value="5"/>
</dbReference>
<keyword evidence="7" id="KW-0812">Transmembrane</keyword>
<feature type="domain" description="Ig-like" evidence="8">
    <location>
        <begin position="544"/>
        <end position="630"/>
    </location>
</feature>
<evidence type="ECO:0000256" key="4">
    <source>
        <dbReference type="ARBA" id="ARBA00023180"/>
    </source>
</evidence>
<feature type="domain" description="Ig-like" evidence="8">
    <location>
        <begin position="633"/>
        <end position="712"/>
    </location>
</feature>
<proteinExistence type="predicted"/>
<dbReference type="PROSITE" id="PS50835">
    <property type="entry name" value="IG_LIKE"/>
    <property type="match status" value="3"/>
</dbReference>
<feature type="compositionally biased region" description="Basic and acidic residues" evidence="6">
    <location>
        <begin position="233"/>
        <end position="247"/>
    </location>
</feature>
<feature type="compositionally biased region" description="Polar residues" evidence="6">
    <location>
        <begin position="1031"/>
        <end position="1043"/>
    </location>
</feature>